<name>A0A3B1B763_9ZZZZ</name>
<dbReference type="EMBL" id="UOFY01000045">
    <property type="protein sequence ID" value="VAX10071.1"/>
    <property type="molecule type" value="Genomic_DNA"/>
</dbReference>
<dbReference type="InterPro" id="IPR036249">
    <property type="entry name" value="Thioredoxin-like_sf"/>
</dbReference>
<dbReference type="Gene3D" id="3.40.30.10">
    <property type="entry name" value="Glutaredoxin"/>
    <property type="match status" value="1"/>
</dbReference>
<accession>A0A3B1B763</accession>
<organism evidence="1">
    <name type="scientific">hydrothermal vent metagenome</name>
    <dbReference type="NCBI Taxonomy" id="652676"/>
    <lineage>
        <taxon>unclassified sequences</taxon>
        <taxon>metagenomes</taxon>
        <taxon>ecological metagenomes</taxon>
    </lineage>
</organism>
<dbReference type="SUPFAM" id="SSF52833">
    <property type="entry name" value="Thioredoxin-like"/>
    <property type="match status" value="1"/>
</dbReference>
<sequence length="117" mass="13420">MNLNPWVPDMPKPEKHVFVCTQQRPNSHPRSSCAEKDSSTVLDEFFWQLQQRELYTKIQVTATGCMGPCSEGTTVLVYPEGVMYGQVKKEDVNAIFDEHLINDKPVARLLMAEEFWS</sequence>
<dbReference type="AlphaFoldDB" id="A0A3B1B763"/>
<protein>
    <submittedName>
        <fullName evidence="1">Ferredoxin, 2Fe-2S</fullName>
    </submittedName>
</protein>
<dbReference type="CDD" id="cd02980">
    <property type="entry name" value="TRX_Fd_family"/>
    <property type="match status" value="1"/>
</dbReference>
<reference evidence="1" key="1">
    <citation type="submission" date="2018-06" db="EMBL/GenBank/DDBJ databases">
        <authorList>
            <person name="Zhirakovskaya E."/>
        </authorList>
    </citation>
    <scope>NUCLEOTIDE SEQUENCE</scope>
</reference>
<gene>
    <name evidence="1" type="ORF">MNBD_GAMMA25-1748</name>
</gene>
<evidence type="ECO:0000313" key="1">
    <source>
        <dbReference type="EMBL" id="VAX10071.1"/>
    </source>
</evidence>
<proteinExistence type="predicted"/>